<keyword evidence="2" id="KW-0812">Transmembrane</keyword>
<dbReference type="InterPro" id="IPR015655">
    <property type="entry name" value="PP2C"/>
</dbReference>
<dbReference type="Gene3D" id="3.60.40.10">
    <property type="entry name" value="PPM-type phosphatase domain"/>
    <property type="match status" value="1"/>
</dbReference>
<feature type="region of interest" description="Disordered" evidence="1">
    <location>
        <begin position="1"/>
        <end position="26"/>
    </location>
</feature>
<proteinExistence type="predicted"/>
<sequence>MNKPAMQVLESSSLTNPGRKRSNNEDCFLSLPEHGLWMVADGMGGHEAGEVASAIVRETFDKSPGKALPGLIQEAHRAVLKAAEQGVGAQGMGSTVVAIRHRRDHYDVAWVGDSRAYAYSRGGELEQLTTDHSYVQMLLESGAIEPADAENHPDKNIITQCLGSQELDEVRVDTVTRPWHQGQWLLLCSDGLTDELSGRDIEHILRQCRTPAEATRELVAEALKAGGRDNVTVQVIAAPTQRRALLPALSHWVPVFTHSRRLDGVIYATALFALVALLYWIFR</sequence>
<evidence type="ECO:0000313" key="5">
    <source>
        <dbReference type="Proteomes" id="UP001168380"/>
    </source>
</evidence>
<feature type="domain" description="PPM-type phosphatase" evidence="3">
    <location>
        <begin position="10"/>
        <end position="238"/>
    </location>
</feature>
<reference evidence="4" key="1">
    <citation type="submission" date="2023-07" db="EMBL/GenBank/DDBJ databases">
        <title>Gilvimarinus algae sp. nov., isolated from the surface of Kelp.</title>
        <authorList>
            <person name="Sun Y.Y."/>
            <person name="Gong Y."/>
            <person name="Du Z.J."/>
        </authorList>
    </citation>
    <scope>NUCLEOTIDE SEQUENCE</scope>
    <source>
        <strain evidence="4">SDUM040014</strain>
    </source>
</reference>
<gene>
    <name evidence="4" type="ORF">QWI16_08775</name>
</gene>
<dbReference type="Proteomes" id="UP001168380">
    <property type="component" value="Unassembled WGS sequence"/>
</dbReference>
<dbReference type="SUPFAM" id="SSF81606">
    <property type="entry name" value="PP2C-like"/>
    <property type="match status" value="1"/>
</dbReference>
<accession>A0ABT8TFH6</accession>
<dbReference type="PROSITE" id="PS51746">
    <property type="entry name" value="PPM_2"/>
    <property type="match status" value="1"/>
</dbReference>
<keyword evidence="2" id="KW-1133">Transmembrane helix</keyword>
<dbReference type="RefSeq" id="WP_302712429.1">
    <property type="nucleotide sequence ID" value="NZ_JAULRT010000052.1"/>
</dbReference>
<dbReference type="InterPro" id="IPR036457">
    <property type="entry name" value="PPM-type-like_dom_sf"/>
</dbReference>
<keyword evidence="5" id="KW-1185">Reference proteome</keyword>
<evidence type="ECO:0000256" key="1">
    <source>
        <dbReference type="SAM" id="MobiDB-lite"/>
    </source>
</evidence>
<dbReference type="Pfam" id="PF13672">
    <property type="entry name" value="PP2C_2"/>
    <property type="match status" value="1"/>
</dbReference>
<evidence type="ECO:0000313" key="4">
    <source>
        <dbReference type="EMBL" id="MDO3382269.1"/>
    </source>
</evidence>
<organism evidence="4 5">
    <name type="scientific">Gilvimarinus algae</name>
    <dbReference type="NCBI Taxonomy" id="3058037"/>
    <lineage>
        <taxon>Bacteria</taxon>
        <taxon>Pseudomonadati</taxon>
        <taxon>Pseudomonadota</taxon>
        <taxon>Gammaproteobacteria</taxon>
        <taxon>Cellvibrionales</taxon>
        <taxon>Cellvibrionaceae</taxon>
        <taxon>Gilvimarinus</taxon>
    </lineage>
</organism>
<dbReference type="SMART" id="SM00331">
    <property type="entry name" value="PP2C_SIG"/>
    <property type="match status" value="1"/>
</dbReference>
<protein>
    <submittedName>
        <fullName evidence="4">Protein phosphatase 2C domain-containing protein</fullName>
    </submittedName>
</protein>
<dbReference type="CDD" id="cd00143">
    <property type="entry name" value="PP2Cc"/>
    <property type="match status" value="1"/>
</dbReference>
<dbReference type="SMART" id="SM00332">
    <property type="entry name" value="PP2Cc"/>
    <property type="match status" value="1"/>
</dbReference>
<keyword evidence="2" id="KW-0472">Membrane</keyword>
<feature type="transmembrane region" description="Helical" evidence="2">
    <location>
        <begin position="264"/>
        <end position="282"/>
    </location>
</feature>
<evidence type="ECO:0000256" key="2">
    <source>
        <dbReference type="SAM" id="Phobius"/>
    </source>
</evidence>
<evidence type="ECO:0000259" key="3">
    <source>
        <dbReference type="PROSITE" id="PS51746"/>
    </source>
</evidence>
<dbReference type="PANTHER" id="PTHR47992">
    <property type="entry name" value="PROTEIN PHOSPHATASE"/>
    <property type="match status" value="1"/>
</dbReference>
<dbReference type="EMBL" id="JAULRT010000052">
    <property type="protein sequence ID" value="MDO3382269.1"/>
    <property type="molecule type" value="Genomic_DNA"/>
</dbReference>
<dbReference type="InterPro" id="IPR001932">
    <property type="entry name" value="PPM-type_phosphatase-like_dom"/>
</dbReference>
<name>A0ABT8TFH6_9GAMM</name>
<comment type="caution">
    <text evidence="4">The sequence shown here is derived from an EMBL/GenBank/DDBJ whole genome shotgun (WGS) entry which is preliminary data.</text>
</comment>